<comment type="caution">
    <text evidence="1">The sequence shown here is derived from an EMBL/GenBank/DDBJ whole genome shotgun (WGS) entry which is preliminary data.</text>
</comment>
<dbReference type="KEGG" id="tng:GSTEN00021087G001"/>
<dbReference type="AlphaFoldDB" id="Q4SB86"/>
<organism evidence="1">
    <name type="scientific">Tetraodon nigroviridis</name>
    <name type="common">Spotted green pufferfish</name>
    <name type="synonym">Chelonodon nigroviridis</name>
    <dbReference type="NCBI Taxonomy" id="99883"/>
    <lineage>
        <taxon>Eukaryota</taxon>
        <taxon>Metazoa</taxon>
        <taxon>Chordata</taxon>
        <taxon>Craniata</taxon>
        <taxon>Vertebrata</taxon>
        <taxon>Euteleostomi</taxon>
        <taxon>Actinopterygii</taxon>
        <taxon>Neopterygii</taxon>
        <taxon>Teleostei</taxon>
        <taxon>Neoteleostei</taxon>
        <taxon>Acanthomorphata</taxon>
        <taxon>Eupercaria</taxon>
        <taxon>Tetraodontiformes</taxon>
        <taxon>Tetradontoidea</taxon>
        <taxon>Tetraodontidae</taxon>
        <taxon>Tetraodon</taxon>
    </lineage>
</organism>
<proteinExistence type="predicted"/>
<protein>
    <submittedName>
        <fullName evidence="1">(spotted green pufferfish) hypothetical protein</fullName>
    </submittedName>
</protein>
<sequence>MAVAARARAETTLAQPPPSSALRFFGGASVAQWVCARHQSCWTGTAARKRIVARQTRATWRRAEWRGKGRVTPGAGGSCVMTSLPGPGGWGRGVGEERAPGVELNGCQPVLGPHAGMRYTRDGQRGREGRGGYWVLRGWWGHRLGTWLHPGLASRRCASREPAQVKCALIQTERYERQSGSTGRAKVSIPPQAVAWWNFCSTVCVNLHQETVYMGVKE</sequence>
<name>Q4SB86_TETNG</name>
<reference evidence="1" key="1">
    <citation type="journal article" date="2004" name="Nature">
        <title>Genome duplication in the teleost fish Tetraodon nigroviridis reveals the early vertebrate proto-karyotype.</title>
        <authorList>
            <person name="Jaillon O."/>
            <person name="Aury J.-M."/>
            <person name="Brunet F."/>
            <person name="Petit J.-L."/>
            <person name="Stange-Thomann N."/>
            <person name="Mauceli E."/>
            <person name="Bouneau L."/>
            <person name="Fischer C."/>
            <person name="Ozouf-Costaz C."/>
            <person name="Bernot A."/>
            <person name="Nicaud S."/>
            <person name="Jaffe D."/>
            <person name="Fisher S."/>
            <person name="Lutfalla G."/>
            <person name="Dossat C."/>
            <person name="Segurens B."/>
            <person name="Dasilva C."/>
            <person name="Salanoubat M."/>
            <person name="Levy M."/>
            <person name="Boudet N."/>
            <person name="Castellano S."/>
            <person name="Anthouard V."/>
            <person name="Jubin C."/>
            <person name="Castelli V."/>
            <person name="Katinka M."/>
            <person name="Vacherie B."/>
            <person name="Biemont C."/>
            <person name="Skalli Z."/>
            <person name="Cattolico L."/>
            <person name="Poulain J."/>
            <person name="De Berardinis V."/>
            <person name="Cruaud C."/>
            <person name="Duprat S."/>
            <person name="Brottier P."/>
            <person name="Coutanceau J.-P."/>
            <person name="Gouzy J."/>
            <person name="Parra G."/>
            <person name="Lardier G."/>
            <person name="Chapple C."/>
            <person name="McKernan K.J."/>
            <person name="McEwan P."/>
            <person name="Bosak S."/>
            <person name="Kellis M."/>
            <person name="Volff J.-N."/>
            <person name="Guigo R."/>
            <person name="Zody M.C."/>
            <person name="Mesirov J."/>
            <person name="Lindblad-Toh K."/>
            <person name="Birren B."/>
            <person name="Nusbaum C."/>
            <person name="Kahn D."/>
            <person name="Robinson-Rechavi M."/>
            <person name="Laudet V."/>
            <person name="Schachter V."/>
            <person name="Quetier F."/>
            <person name="Saurin W."/>
            <person name="Scarpelli C."/>
            <person name="Wincker P."/>
            <person name="Lander E.S."/>
            <person name="Weissenbach J."/>
            <person name="Roest Crollius H."/>
        </authorList>
    </citation>
    <scope>NUCLEOTIDE SEQUENCE [LARGE SCALE GENOMIC DNA]</scope>
</reference>
<dbReference type="EMBL" id="CAAE01014676">
    <property type="protein sequence ID" value="CAG02096.1"/>
    <property type="molecule type" value="Genomic_DNA"/>
</dbReference>
<accession>Q4SB86</accession>
<evidence type="ECO:0000313" key="1">
    <source>
        <dbReference type="EMBL" id="CAG02096.1"/>
    </source>
</evidence>
<gene>
    <name evidence="1" type="ORF">GSTENG00021087001</name>
</gene>
<reference evidence="1" key="2">
    <citation type="submission" date="2004-02" db="EMBL/GenBank/DDBJ databases">
        <authorList>
            <consortium name="Genoscope"/>
            <consortium name="Whitehead Institute Centre for Genome Research"/>
        </authorList>
    </citation>
    <scope>NUCLEOTIDE SEQUENCE</scope>
</reference>